<dbReference type="AlphaFoldDB" id="A0AA38G3J0"/>
<accession>A0AA38G3J0</accession>
<organism evidence="1 2">
    <name type="scientific">Taxus chinensis</name>
    <name type="common">Chinese yew</name>
    <name type="synonym">Taxus wallichiana var. chinensis</name>
    <dbReference type="NCBI Taxonomy" id="29808"/>
    <lineage>
        <taxon>Eukaryota</taxon>
        <taxon>Viridiplantae</taxon>
        <taxon>Streptophyta</taxon>
        <taxon>Embryophyta</taxon>
        <taxon>Tracheophyta</taxon>
        <taxon>Spermatophyta</taxon>
        <taxon>Pinopsida</taxon>
        <taxon>Pinidae</taxon>
        <taxon>Conifers II</taxon>
        <taxon>Cupressales</taxon>
        <taxon>Taxaceae</taxon>
        <taxon>Taxus</taxon>
    </lineage>
</organism>
<protein>
    <submittedName>
        <fullName evidence="1">Uncharacterized protein</fullName>
    </submittedName>
</protein>
<reference evidence="1 2" key="1">
    <citation type="journal article" date="2021" name="Nat. Plants">
        <title>The Taxus genome provides insights into paclitaxel biosynthesis.</title>
        <authorList>
            <person name="Xiong X."/>
            <person name="Gou J."/>
            <person name="Liao Q."/>
            <person name="Li Y."/>
            <person name="Zhou Q."/>
            <person name="Bi G."/>
            <person name="Li C."/>
            <person name="Du R."/>
            <person name="Wang X."/>
            <person name="Sun T."/>
            <person name="Guo L."/>
            <person name="Liang H."/>
            <person name="Lu P."/>
            <person name="Wu Y."/>
            <person name="Zhang Z."/>
            <person name="Ro D.K."/>
            <person name="Shang Y."/>
            <person name="Huang S."/>
            <person name="Yan J."/>
        </authorList>
    </citation>
    <scope>NUCLEOTIDE SEQUENCE [LARGE SCALE GENOMIC DNA]</scope>
    <source>
        <strain evidence="1">Ta-2019</strain>
    </source>
</reference>
<name>A0AA38G3J0_TAXCH</name>
<dbReference type="EMBL" id="JAHRHJ020000005">
    <property type="protein sequence ID" value="KAH9316059.1"/>
    <property type="molecule type" value="Genomic_DNA"/>
</dbReference>
<feature type="non-terminal residue" evidence="1">
    <location>
        <position position="1"/>
    </location>
</feature>
<feature type="non-terminal residue" evidence="1">
    <location>
        <position position="59"/>
    </location>
</feature>
<keyword evidence="2" id="KW-1185">Reference proteome</keyword>
<evidence type="ECO:0000313" key="2">
    <source>
        <dbReference type="Proteomes" id="UP000824469"/>
    </source>
</evidence>
<sequence length="59" mass="6757">VSTEVERRNVDKDATIRALREYIKDKDAEIAFLKGEKDPEKKKNGVLITMAEEIDDHAL</sequence>
<gene>
    <name evidence="1" type="ORF">KI387_024686</name>
</gene>
<comment type="caution">
    <text evidence="1">The sequence shown here is derived from an EMBL/GenBank/DDBJ whole genome shotgun (WGS) entry which is preliminary data.</text>
</comment>
<proteinExistence type="predicted"/>
<evidence type="ECO:0000313" key="1">
    <source>
        <dbReference type="EMBL" id="KAH9316059.1"/>
    </source>
</evidence>
<dbReference type="Proteomes" id="UP000824469">
    <property type="component" value="Unassembled WGS sequence"/>
</dbReference>